<proteinExistence type="inferred from homology"/>
<dbReference type="PROSITE" id="PS51450">
    <property type="entry name" value="LRR"/>
    <property type="match status" value="1"/>
</dbReference>
<sequence>MFHGLFTLTRSQVTNITMIAHRARDLSPVLGLLLPLILVANGHEFVTPENEVDVNPSNVSSSILNHKMEPRTDGDSSINWSVERKSGGPFSYRRDSYLEALRHSRTSTDPREGIVDAVGTGSFQRRKEQSLGPVYTTKRSEITPFSSSSSRIVHGNSFSMVPSDSYSLPSRTSVDFNGVKSTYGPPQPSYGSPSIYGPPPSSNDYSSYGEYGTNGGGYSPHQPQQAYGAPHGISESVQLSLPSIDFSWPFALKLNAFTLAKILLKLVIFKMIVKFIAIICLLLFIPKLEIKKSDKGNNMQNNDDGDEGRRFLNALVVACALVLAETASTSSSSTKPVKEPKEIKEAATASKDVKAAKEAAKKKKDCVRECGTAYEPICAHDPNDAASKPRTFGTECALNVHNCEMGTSKPRPEASRDCANPEPNFKQSVEMGVGSRSGSEPITKGEKNVSITANSNVVMATIFEEFESRLSRLERRLRAIEQPAMGMSCEWFTVWQMSSGEEDWEICAEGPCRCQPEIKLVSCWRQDLLDLPATQLVPRDVLKLDASSNKLRNLPESLFLSTTLLVLLDLSCNRISSFLPGIFHGLTMLEELLLGKNRLSVLPVDLFKDLTSLKYLGLEENRLRELPDELFRMQTSLRELNFRSNQLSEISARLLAPLEQLNSLEMSNNKIARINPTAFQGLVALKELQLGHNRLRNLTPGLFSMSASLERLVLYANGIENLLRGTFQGLSNLTSLFLHSNHLRIMHPDLFQDTPNLRKLRQLESNYLSSLPPRILDAVELIEQLRLARNPWHCDCAASYLATWLQRMYLTRVNDTNSSENLGIWEFGAGAVCRGPGTLGGRLLLRLTFHELCEGQWASMKGLERLPIKLTEEPADKNEIENAIRQTIRYSVKTYSPHFHNQLYAGVDEYGLAGSWLTDMFNTSQYTYEVAPVFTLMERQVIEKTLELIGYPSMPDGDGILCPGGSISNMYGMVLARYKMIPDVKKKGLAGLPPLVCFTSEAGHYSISKGAHWLGLGTDHVYKIKCDESGRMRPDELKAAIAEARKQGHLPFFVNATCGTTVLGSFDPLPDIAAICREENLWLHVDACLGGTLLFSEKYRNRLKGIELSNSVAWNPHKTLGAPLQCSLFLVKGKNILHETNCAGAKYLFQQDKHYDVSWDTGDKSLQCGRKVDGAKFWLMWKARGTKGLRESVELAISAVEYFVDQIRNRSGFRLVLPQYEGCNVCFWYIPPSMRDQPETQEWWDKLYEIAPKIKERMMTNGTLMIGYMPLSFKKLGNFFRMVINCQPPPSKASMDYRFCNKLRIKLFVTKVQSMGKKRGITGFNFGIGVLYVPSADHDLLSSHVEQQLGIRRDSLLLEQAGYASKVVGGACTTVTSVANKANEEAHVPNLPYSFEHAYLHTIAHVLIRDTDDTMVSILNHLDINVAITRLRMFIDVLQFFQKLRTSDRIIFFGISMSRRFELSERVEIISDGQVYMGTNWLKDLHENINALNRNLQQNMYQLQQRIHNTVQRNLEHVHRLTENLDNNSNNMMQMIGGNSVIVSNNDGTKIVQSGRTSDGKPYIRESTDKIIGDTLQHIERIYDPITNTSKMHGYTLNLKDPSAKPVPLNDTV</sequence>
<dbReference type="Gene3D" id="3.90.1150.170">
    <property type="match status" value="1"/>
</dbReference>
<dbReference type="Gene3D" id="3.40.640.10">
    <property type="entry name" value="Type I PLP-dependent aspartate aminotransferase-like (Major domain)"/>
    <property type="match status" value="1"/>
</dbReference>
<feature type="coiled-coil region" evidence="11">
    <location>
        <begin position="1482"/>
        <end position="1513"/>
    </location>
</feature>
<dbReference type="Pfam" id="PF13855">
    <property type="entry name" value="LRR_8"/>
    <property type="match status" value="2"/>
</dbReference>
<feature type="domain" description="LRRCT" evidence="14">
    <location>
        <begin position="790"/>
        <end position="854"/>
    </location>
</feature>
<dbReference type="InterPro" id="IPR001611">
    <property type="entry name" value="Leu-rich_rpt"/>
</dbReference>
<keyword evidence="4" id="KW-0732">Signal</keyword>
<keyword evidence="13" id="KW-1133">Transmembrane helix</keyword>
<evidence type="ECO:0000256" key="12">
    <source>
        <dbReference type="SAM" id="MobiDB-lite"/>
    </source>
</evidence>
<dbReference type="SUPFAM" id="SSF53383">
    <property type="entry name" value="PLP-dependent transferases"/>
    <property type="match status" value="1"/>
</dbReference>
<dbReference type="PANTHER" id="PTHR45677:SF13">
    <property type="entry name" value="LP10922P"/>
    <property type="match status" value="1"/>
</dbReference>
<dbReference type="Gene3D" id="3.30.60.30">
    <property type="match status" value="1"/>
</dbReference>
<feature type="region of interest" description="Disordered" evidence="12">
    <location>
        <begin position="178"/>
        <end position="197"/>
    </location>
</feature>
<comment type="cofactor">
    <cofactor evidence="1 10">
        <name>pyridoxal 5'-phosphate</name>
        <dbReference type="ChEBI" id="CHEBI:597326"/>
    </cofactor>
</comment>
<feature type="modified residue" description="N6-(pyridoxal phosphate)lysine" evidence="10">
    <location>
        <position position="1118"/>
    </location>
</feature>
<dbReference type="InterPro" id="IPR015421">
    <property type="entry name" value="PyrdxlP-dep_Trfase_major"/>
</dbReference>
<evidence type="ECO:0000256" key="2">
    <source>
        <dbReference type="ARBA" id="ARBA00009533"/>
    </source>
</evidence>
<dbReference type="InterPro" id="IPR000483">
    <property type="entry name" value="Cys-rich_flank_reg_C"/>
</dbReference>
<dbReference type="GO" id="GO:0071944">
    <property type="term" value="C:cell periphery"/>
    <property type="evidence" value="ECO:0007669"/>
    <property type="project" value="UniProtKB-ARBA"/>
</dbReference>
<comment type="similarity">
    <text evidence="2">Belongs to the group II decarboxylase family.</text>
</comment>
<dbReference type="InterPro" id="IPR015424">
    <property type="entry name" value="PyrdxlP-dep_Trfase"/>
</dbReference>
<evidence type="ECO:0000256" key="5">
    <source>
        <dbReference type="ARBA" id="ARBA00022737"/>
    </source>
</evidence>
<feature type="transmembrane region" description="Helical" evidence="13">
    <location>
        <begin position="262"/>
        <end position="285"/>
    </location>
</feature>
<dbReference type="Pfam" id="PF00282">
    <property type="entry name" value="Pyridoxal_deC"/>
    <property type="match status" value="1"/>
</dbReference>
<dbReference type="EMBL" id="KZ288287">
    <property type="protein sequence ID" value="PBC29377.1"/>
    <property type="molecule type" value="Genomic_DNA"/>
</dbReference>
<dbReference type="SMART" id="SM00369">
    <property type="entry name" value="LRR_TYP"/>
    <property type="match status" value="10"/>
</dbReference>
<dbReference type="InterPro" id="IPR002129">
    <property type="entry name" value="PyrdxlP-dep_de-COase"/>
</dbReference>
<dbReference type="InterPro" id="IPR032675">
    <property type="entry name" value="LRR_dom_sf"/>
</dbReference>
<keyword evidence="16" id="KW-1185">Reference proteome</keyword>
<dbReference type="GO" id="GO:0016831">
    <property type="term" value="F:carboxy-lyase activity"/>
    <property type="evidence" value="ECO:0007669"/>
    <property type="project" value="UniProtKB-KW"/>
</dbReference>
<dbReference type="Proteomes" id="UP000242457">
    <property type="component" value="Unassembled WGS sequence"/>
</dbReference>
<keyword evidence="9" id="KW-0456">Lyase</keyword>
<evidence type="ECO:0000313" key="16">
    <source>
        <dbReference type="Proteomes" id="UP000242457"/>
    </source>
</evidence>
<organism evidence="15 16">
    <name type="scientific">Apis cerana cerana</name>
    <name type="common">Oriental honeybee</name>
    <dbReference type="NCBI Taxonomy" id="94128"/>
    <lineage>
        <taxon>Eukaryota</taxon>
        <taxon>Metazoa</taxon>
        <taxon>Ecdysozoa</taxon>
        <taxon>Arthropoda</taxon>
        <taxon>Hexapoda</taxon>
        <taxon>Insecta</taxon>
        <taxon>Pterygota</taxon>
        <taxon>Neoptera</taxon>
        <taxon>Endopterygota</taxon>
        <taxon>Hymenoptera</taxon>
        <taxon>Apocrita</taxon>
        <taxon>Aculeata</taxon>
        <taxon>Apoidea</taxon>
        <taxon>Anthophila</taxon>
        <taxon>Apidae</taxon>
        <taxon>Apis</taxon>
    </lineage>
</organism>
<evidence type="ECO:0000256" key="8">
    <source>
        <dbReference type="ARBA" id="ARBA00023180"/>
    </source>
</evidence>
<keyword evidence="13" id="KW-0472">Membrane</keyword>
<evidence type="ECO:0000256" key="7">
    <source>
        <dbReference type="ARBA" id="ARBA00022898"/>
    </source>
</evidence>
<keyword evidence="11" id="KW-0175">Coiled coil</keyword>
<evidence type="ECO:0000256" key="11">
    <source>
        <dbReference type="SAM" id="Coils"/>
    </source>
</evidence>
<name>A0A2A3ECB4_APICC</name>
<keyword evidence="13" id="KW-0812">Transmembrane</keyword>
<evidence type="ECO:0000256" key="13">
    <source>
        <dbReference type="SAM" id="Phobius"/>
    </source>
</evidence>
<evidence type="ECO:0000256" key="9">
    <source>
        <dbReference type="ARBA" id="ARBA00023239"/>
    </source>
</evidence>
<keyword evidence="3" id="KW-0433">Leucine-rich repeat</keyword>
<dbReference type="GO" id="GO:0019752">
    <property type="term" value="P:carboxylic acid metabolic process"/>
    <property type="evidence" value="ECO:0007669"/>
    <property type="project" value="InterPro"/>
</dbReference>
<keyword evidence="5" id="KW-0677">Repeat</keyword>
<dbReference type="SUPFAM" id="SSF52058">
    <property type="entry name" value="L domain-like"/>
    <property type="match status" value="1"/>
</dbReference>
<reference evidence="15 16" key="1">
    <citation type="submission" date="2014-07" db="EMBL/GenBank/DDBJ databases">
        <title>Genomic and transcriptomic analysis on Apis cerana provide comprehensive insights into honey bee biology.</title>
        <authorList>
            <person name="Diao Q."/>
            <person name="Sun L."/>
            <person name="Zheng H."/>
            <person name="Zheng H."/>
            <person name="Xu S."/>
            <person name="Wang S."/>
            <person name="Zeng Z."/>
            <person name="Hu F."/>
            <person name="Su S."/>
            <person name="Wu J."/>
        </authorList>
    </citation>
    <scope>NUCLEOTIDE SEQUENCE [LARGE SCALE GENOMIC DNA]</scope>
    <source>
        <tissue evidence="15">Pupae without intestine</tissue>
    </source>
</reference>
<feature type="region of interest" description="Disordered" evidence="12">
    <location>
        <begin position="206"/>
        <end position="229"/>
    </location>
</feature>
<evidence type="ECO:0000313" key="15">
    <source>
        <dbReference type="EMBL" id="PBC29377.1"/>
    </source>
</evidence>
<dbReference type="SMART" id="SM00364">
    <property type="entry name" value="LRR_BAC"/>
    <property type="match status" value="4"/>
</dbReference>
<dbReference type="PANTHER" id="PTHR45677">
    <property type="entry name" value="GLUTAMATE DECARBOXYLASE-RELATED"/>
    <property type="match status" value="1"/>
</dbReference>
<evidence type="ECO:0000256" key="4">
    <source>
        <dbReference type="ARBA" id="ARBA00022729"/>
    </source>
</evidence>
<evidence type="ECO:0000256" key="3">
    <source>
        <dbReference type="ARBA" id="ARBA00022614"/>
    </source>
</evidence>
<dbReference type="InterPro" id="IPR003591">
    <property type="entry name" value="Leu-rich_rpt_typical-subtyp"/>
</dbReference>
<dbReference type="Gene3D" id="3.80.10.10">
    <property type="entry name" value="Ribonuclease Inhibitor"/>
    <property type="match status" value="2"/>
</dbReference>
<dbReference type="STRING" id="94128.A0A2A3ECB4"/>
<dbReference type="SMART" id="SM00082">
    <property type="entry name" value="LRRCT"/>
    <property type="match status" value="1"/>
</dbReference>
<dbReference type="GO" id="GO:0005737">
    <property type="term" value="C:cytoplasm"/>
    <property type="evidence" value="ECO:0007669"/>
    <property type="project" value="TreeGrafter"/>
</dbReference>
<gene>
    <name evidence="15" type="ORF">APICC_03312</name>
</gene>
<accession>A0A2A3ECB4</accession>
<dbReference type="CDD" id="cd06450">
    <property type="entry name" value="DOPA_deC_like"/>
    <property type="match status" value="1"/>
</dbReference>
<keyword evidence="8" id="KW-0325">Glycoprotein</keyword>
<keyword evidence="6" id="KW-0210">Decarboxylase</keyword>
<evidence type="ECO:0000256" key="6">
    <source>
        <dbReference type="ARBA" id="ARBA00022793"/>
    </source>
</evidence>
<keyword evidence="7 10" id="KW-0663">Pyridoxal phosphate</keyword>
<evidence type="ECO:0000256" key="10">
    <source>
        <dbReference type="PIRSR" id="PIRSR602129-50"/>
    </source>
</evidence>
<feature type="region of interest" description="Disordered" evidence="12">
    <location>
        <begin position="407"/>
        <end position="444"/>
    </location>
</feature>
<feature type="compositionally biased region" description="Low complexity" evidence="12">
    <location>
        <begin position="181"/>
        <end position="195"/>
    </location>
</feature>
<dbReference type="GO" id="GO:0030170">
    <property type="term" value="F:pyridoxal phosphate binding"/>
    <property type="evidence" value="ECO:0007669"/>
    <property type="project" value="InterPro"/>
</dbReference>
<protein>
    <submittedName>
        <fullName evidence="15">Glutamate decarboxylase</fullName>
    </submittedName>
</protein>
<evidence type="ECO:0000259" key="14">
    <source>
        <dbReference type="SMART" id="SM00082"/>
    </source>
</evidence>
<evidence type="ECO:0000256" key="1">
    <source>
        <dbReference type="ARBA" id="ARBA00001933"/>
    </source>
</evidence>
<dbReference type="FunFam" id="3.80.10.10:FF:000770">
    <property type="entry name" value="Uncharacterized protein"/>
    <property type="match status" value="1"/>
</dbReference>
<dbReference type="OrthoDB" id="392571at2759"/>